<dbReference type="RefSeq" id="WP_109688481.1">
    <property type="nucleotide sequence ID" value="NZ_QGGL01000006.1"/>
</dbReference>
<sequence>MKMSKRSKWIIGLAILMMFVIYGSYGYQPFYSEVEFVKGPANTQHDLSKLPNLLLEQPTTDAATPMRGPVEFIKSDLQGYKKIEVEYQVLTDTKPGQIKPDALTKNPNLLQGVKQVPVYLISFSGMDFPAADGTTHHEKVFVVDANSGETMYEFSYR</sequence>
<accession>A0A316DE34</accession>
<comment type="caution">
    <text evidence="1">The sequence shown here is derived from an EMBL/GenBank/DDBJ whole genome shotgun (WGS) entry which is preliminary data.</text>
</comment>
<organism evidence="1 2">
    <name type="scientific">Tumebacillus permanentifrigoris</name>
    <dbReference type="NCBI Taxonomy" id="378543"/>
    <lineage>
        <taxon>Bacteria</taxon>
        <taxon>Bacillati</taxon>
        <taxon>Bacillota</taxon>
        <taxon>Bacilli</taxon>
        <taxon>Bacillales</taxon>
        <taxon>Alicyclobacillaceae</taxon>
        <taxon>Tumebacillus</taxon>
    </lineage>
</organism>
<gene>
    <name evidence="1" type="ORF">C7459_106207</name>
</gene>
<dbReference type="OrthoDB" id="2595716at2"/>
<dbReference type="EMBL" id="QGGL01000006">
    <property type="protein sequence ID" value="PWK13927.1"/>
    <property type="molecule type" value="Genomic_DNA"/>
</dbReference>
<evidence type="ECO:0000313" key="2">
    <source>
        <dbReference type="Proteomes" id="UP000245634"/>
    </source>
</evidence>
<proteinExistence type="predicted"/>
<dbReference type="Proteomes" id="UP000245634">
    <property type="component" value="Unassembled WGS sequence"/>
</dbReference>
<name>A0A316DE34_9BACL</name>
<evidence type="ECO:0000313" key="1">
    <source>
        <dbReference type="EMBL" id="PWK13927.1"/>
    </source>
</evidence>
<reference evidence="1 2" key="1">
    <citation type="submission" date="2018-05" db="EMBL/GenBank/DDBJ databases">
        <title>Genomic Encyclopedia of Type Strains, Phase IV (KMG-IV): sequencing the most valuable type-strain genomes for metagenomic binning, comparative biology and taxonomic classification.</title>
        <authorList>
            <person name="Goeker M."/>
        </authorList>
    </citation>
    <scope>NUCLEOTIDE SEQUENCE [LARGE SCALE GENOMIC DNA]</scope>
    <source>
        <strain evidence="1 2">DSM 18773</strain>
    </source>
</reference>
<protein>
    <submittedName>
        <fullName evidence="1">Uncharacterized protein</fullName>
    </submittedName>
</protein>
<keyword evidence="2" id="KW-1185">Reference proteome</keyword>
<dbReference type="AlphaFoldDB" id="A0A316DE34"/>